<accession>A0AAT9FSC6</accession>
<evidence type="ECO:0000313" key="6">
    <source>
        <dbReference type="EMBL" id="BDS08871.1"/>
    </source>
</evidence>
<evidence type="ECO:0008006" key="7">
    <source>
        <dbReference type="Google" id="ProtNLM"/>
    </source>
</evidence>
<keyword evidence="3 5" id="KW-1133">Transmembrane helix</keyword>
<dbReference type="Pfam" id="PF02674">
    <property type="entry name" value="Colicin_V"/>
    <property type="match status" value="1"/>
</dbReference>
<keyword evidence="4 5" id="KW-0472">Membrane</keyword>
<feature type="transmembrane region" description="Helical" evidence="5">
    <location>
        <begin position="103"/>
        <end position="125"/>
    </location>
</feature>
<feature type="transmembrane region" description="Helical" evidence="5">
    <location>
        <begin position="32"/>
        <end position="49"/>
    </location>
</feature>
<feature type="transmembrane region" description="Helical" evidence="5">
    <location>
        <begin position="69"/>
        <end position="91"/>
    </location>
</feature>
<comment type="subcellular location">
    <subcellularLocation>
        <location evidence="1">Membrane</location>
        <topology evidence="1">Multi-pass membrane protein</topology>
    </subcellularLocation>
</comment>
<proteinExistence type="predicted"/>
<keyword evidence="2 5" id="KW-0812">Transmembrane</keyword>
<protein>
    <recommendedName>
        <fullName evidence="7">CvpA family protein</fullName>
    </recommendedName>
</protein>
<evidence type="ECO:0000256" key="2">
    <source>
        <dbReference type="ARBA" id="ARBA00022692"/>
    </source>
</evidence>
<dbReference type="EMBL" id="AP026866">
    <property type="protein sequence ID" value="BDS08871.1"/>
    <property type="molecule type" value="Genomic_DNA"/>
</dbReference>
<organism evidence="6">
    <name type="scientific">Oceaniferula spumae</name>
    <dbReference type="NCBI Taxonomy" id="2979115"/>
    <lineage>
        <taxon>Bacteria</taxon>
        <taxon>Pseudomonadati</taxon>
        <taxon>Verrucomicrobiota</taxon>
        <taxon>Verrucomicrobiia</taxon>
        <taxon>Verrucomicrobiales</taxon>
        <taxon>Verrucomicrobiaceae</taxon>
        <taxon>Oceaniferula</taxon>
    </lineage>
</organism>
<reference evidence="6" key="1">
    <citation type="submission" date="2024-07" db="EMBL/GenBank/DDBJ databases">
        <title>Complete genome sequence of Verrucomicrobiaceae bacterium NT6N.</title>
        <authorList>
            <person name="Huang C."/>
            <person name="Takami H."/>
            <person name="Hamasaki K."/>
        </authorList>
    </citation>
    <scope>NUCLEOTIDE SEQUENCE</scope>
    <source>
        <strain evidence="6">NT6N</strain>
    </source>
</reference>
<name>A0AAT9FSC6_9BACT</name>
<evidence type="ECO:0000256" key="5">
    <source>
        <dbReference type="SAM" id="Phobius"/>
    </source>
</evidence>
<dbReference type="GO" id="GO:0016020">
    <property type="term" value="C:membrane"/>
    <property type="evidence" value="ECO:0007669"/>
    <property type="project" value="UniProtKB-SubCell"/>
</dbReference>
<sequence length="278" mass="30360">MNFQDLGATGIIAIIIVAFAAIGFLKGLIRTVFAMVCLGIAGYTALWGNEHASDLTGPWIQNPGPWLPKIIAVVTGLAVFFICRFLLHFLVDPFNASKTGKRVGFGMPAAFLSLCTGLVVLWLAFTGIRYAGSLAEIRHTRHQLLGDDVTIQTTTAEPLLLKAKHALDASSVGQWQRETDPFYQPGKLTLCKLLVMYHDLKTRKIILLDPEINPVLNDPVFIKAAYADAVKDHAQSVRPRELFHDEAVVEALSDPAFSEALGSLDESLLTAHRQTGTP</sequence>
<gene>
    <name evidence="6" type="ORF">NT6N_39110</name>
</gene>
<dbReference type="AlphaFoldDB" id="A0AAT9FSC6"/>
<evidence type="ECO:0000256" key="3">
    <source>
        <dbReference type="ARBA" id="ARBA00022989"/>
    </source>
</evidence>
<dbReference type="InterPro" id="IPR003825">
    <property type="entry name" value="Colicin-V_CvpA"/>
</dbReference>
<dbReference type="GO" id="GO:0009403">
    <property type="term" value="P:toxin biosynthetic process"/>
    <property type="evidence" value="ECO:0007669"/>
    <property type="project" value="InterPro"/>
</dbReference>
<feature type="transmembrane region" description="Helical" evidence="5">
    <location>
        <begin position="6"/>
        <end position="25"/>
    </location>
</feature>
<dbReference type="KEGG" id="osu:NT6N_39110"/>
<evidence type="ECO:0000256" key="1">
    <source>
        <dbReference type="ARBA" id="ARBA00004141"/>
    </source>
</evidence>
<evidence type="ECO:0000256" key="4">
    <source>
        <dbReference type="ARBA" id="ARBA00023136"/>
    </source>
</evidence>